<dbReference type="KEGG" id="erz:ER308_13300"/>
<evidence type="ECO:0000256" key="1">
    <source>
        <dbReference type="ARBA" id="ARBA00010531"/>
    </source>
</evidence>
<gene>
    <name evidence="9" type="primary">rplA</name>
    <name evidence="11" type="ORF">ER308_13300</name>
</gene>
<dbReference type="InterPro" id="IPR016095">
    <property type="entry name" value="Ribosomal_uL1_3-a/b-sand"/>
</dbReference>
<evidence type="ECO:0000256" key="9">
    <source>
        <dbReference type="HAMAP-Rule" id="MF_01318"/>
    </source>
</evidence>
<reference evidence="11 12" key="1">
    <citation type="submission" date="2019-01" db="EMBL/GenBank/DDBJ databases">
        <title>Egibacter rhizosphaerae EGI 80759T.</title>
        <authorList>
            <person name="Chen D.-D."/>
            <person name="Tian Y."/>
            <person name="Jiao J.-Y."/>
            <person name="Zhang X.-T."/>
            <person name="Zhang Y.-G."/>
            <person name="Zhang Y."/>
            <person name="Xiao M."/>
            <person name="Shu W.-S."/>
            <person name="Li W.-J."/>
        </authorList>
    </citation>
    <scope>NUCLEOTIDE SEQUENCE [LARGE SCALE GENOMIC DNA]</scope>
    <source>
        <strain evidence="11 12">EGI 80759</strain>
    </source>
</reference>
<keyword evidence="9" id="KW-0820">tRNA-binding</keyword>
<keyword evidence="2 9" id="KW-0678">Repressor</keyword>
<comment type="function">
    <text evidence="9">Protein L1 is also a translational repressor protein, it controls the translation of the L11 operon by binding to its mRNA.</text>
</comment>
<dbReference type="Gene3D" id="3.30.190.20">
    <property type="match status" value="1"/>
</dbReference>
<dbReference type="GO" id="GO:0019843">
    <property type="term" value="F:rRNA binding"/>
    <property type="evidence" value="ECO:0007669"/>
    <property type="project" value="UniProtKB-UniRule"/>
</dbReference>
<dbReference type="AlphaFoldDB" id="A0A411YGW0"/>
<dbReference type="PANTHER" id="PTHR36427:SF3">
    <property type="entry name" value="LARGE RIBOSOMAL SUBUNIT PROTEIN UL1M"/>
    <property type="match status" value="1"/>
</dbReference>
<keyword evidence="5 9" id="KW-0694">RNA-binding</keyword>
<organism evidence="11 12">
    <name type="scientific">Egibacter rhizosphaerae</name>
    <dbReference type="NCBI Taxonomy" id="1670831"/>
    <lineage>
        <taxon>Bacteria</taxon>
        <taxon>Bacillati</taxon>
        <taxon>Actinomycetota</taxon>
        <taxon>Nitriliruptoria</taxon>
        <taxon>Egibacterales</taxon>
        <taxon>Egibacteraceae</taxon>
        <taxon>Egibacter</taxon>
    </lineage>
</organism>
<dbReference type="CDD" id="cd00403">
    <property type="entry name" value="Ribosomal_L1"/>
    <property type="match status" value="1"/>
</dbReference>
<evidence type="ECO:0000256" key="5">
    <source>
        <dbReference type="ARBA" id="ARBA00022884"/>
    </source>
</evidence>
<dbReference type="SUPFAM" id="SSF56808">
    <property type="entry name" value="Ribosomal protein L1"/>
    <property type="match status" value="1"/>
</dbReference>
<dbReference type="HAMAP" id="MF_01318_B">
    <property type="entry name" value="Ribosomal_uL1_B"/>
    <property type="match status" value="1"/>
</dbReference>
<protein>
    <recommendedName>
        <fullName evidence="8 9">Large ribosomal subunit protein uL1</fullName>
    </recommendedName>
</protein>
<dbReference type="FunFam" id="3.40.50.790:FF:000001">
    <property type="entry name" value="50S ribosomal protein L1"/>
    <property type="match status" value="1"/>
</dbReference>
<dbReference type="GO" id="GO:0006412">
    <property type="term" value="P:translation"/>
    <property type="evidence" value="ECO:0007669"/>
    <property type="project" value="UniProtKB-UniRule"/>
</dbReference>
<dbReference type="Gene3D" id="3.40.50.790">
    <property type="match status" value="1"/>
</dbReference>
<dbReference type="PROSITE" id="PS01199">
    <property type="entry name" value="RIBOSOMAL_L1"/>
    <property type="match status" value="1"/>
</dbReference>
<dbReference type="GO" id="GO:0015934">
    <property type="term" value="C:large ribosomal subunit"/>
    <property type="evidence" value="ECO:0007669"/>
    <property type="project" value="InterPro"/>
</dbReference>
<dbReference type="InterPro" id="IPR005878">
    <property type="entry name" value="Ribosom_uL1_bac-type"/>
</dbReference>
<name>A0A411YGW0_9ACTN</name>
<dbReference type="InterPro" id="IPR028364">
    <property type="entry name" value="Ribosomal_uL1/biogenesis"/>
</dbReference>
<evidence type="ECO:0000256" key="7">
    <source>
        <dbReference type="ARBA" id="ARBA00023274"/>
    </source>
</evidence>
<dbReference type="NCBIfam" id="TIGR01169">
    <property type="entry name" value="rplA_bact"/>
    <property type="match status" value="1"/>
</dbReference>
<keyword evidence="3 9" id="KW-0699">rRNA-binding</keyword>
<keyword evidence="4 9" id="KW-0810">Translation regulation</keyword>
<dbReference type="GO" id="GO:0000049">
    <property type="term" value="F:tRNA binding"/>
    <property type="evidence" value="ECO:0007669"/>
    <property type="project" value="UniProtKB-KW"/>
</dbReference>
<evidence type="ECO:0000313" key="11">
    <source>
        <dbReference type="EMBL" id="QBI20443.1"/>
    </source>
</evidence>
<keyword evidence="7 9" id="KW-0687">Ribonucleoprotein</keyword>
<dbReference type="PANTHER" id="PTHR36427">
    <property type="entry name" value="54S RIBOSOMAL PROTEIN L1, MITOCHONDRIAL"/>
    <property type="match status" value="1"/>
</dbReference>
<comment type="similarity">
    <text evidence="1 9 10">Belongs to the universal ribosomal protein uL1 family.</text>
</comment>
<dbReference type="EMBL" id="CP036402">
    <property type="protein sequence ID" value="QBI20443.1"/>
    <property type="molecule type" value="Genomic_DNA"/>
</dbReference>
<comment type="function">
    <text evidence="9">Binds directly to 23S rRNA. The L1 stalk is quite mobile in the ribosome, and is involved in E site tRNA release.</text>
</comment>
<dbReference type="GO" id="GO:0003735">
    <property type="term" value="F:structural constituent of ribosome"/>
    <property type="evidence" value="ECO:0007669"/>
    <property type="project" value="InterPro"/>
</dbReference>
<keyword evidence="6 9" id="KW-0689">Ribosomal protein</keyword>
<dbReference type="GO" id="GO:0006417">
    <property type="term" value="P:regulation of translation"/>
    <property type="evidence" value="ECO:0007669"/>
    <property type="project" value="UniProtKB-KW"/>
</dbReference>
<evidence type="ECO:0000256" key="10">
    <source>
        <dbReference type="RuleBase" id="RU000659"/>
    </source>
</evidence>
<dbReference type="InterPro" id="IPR023673">
    <property type="entry name" value="Ribosomal_uL1_CS"/>
</dbReference>
<dbReference type="PIRSF" id="PIRSF002155">
    <property type="entry name" value="Ribosomal_L1"/>
    <property type="match status" value="1"/>
</dbReference>
<sequence>MAKRGKRYQAAAAKIDRDRRYRPTEAMRLVQETVTVNYDPTVELAVRLGVDPRKADQMLRGSVPLPHGVGKEARVAVFAEGDAATAAESAGADIVGAERVTELIESGELDVDAVIATPDQMGKIGRYGKTLGPRGLMPNPKSGTVTTDVATAVSEIKAGKVEYRTDRQGNVHLPIGKASFEVRQLVENYGAVIDELVRQRPSAAKGRYLRSIHVSTAQGPSVPVDPGIVRVSYQPQEEESVAA</sequence>
<evidence type="ECO:0000256" key="4">
    <source>
        <dbReference type="ARBA" id="ARBA00022845"/>
    </source>
</evidence>
<evidence type="ECO:0000256" key="8">
    <source>
        <dbReference type="ARBA" id="ARBA00035241"/>
    </source>
</evidence>
<proteinExistence type="inferred from homology"/>
<evidence type="ECO:0000256" key="2">
    <source>
        <dbReference type="ARBA" id="ARBA00022491"/>
    </source>
</evidence>
<dbReference type="InterPro" id="IPR023674">
    <property type="entry name" value="Ribosomal_uL1-like"/>
</dbReference>
<evidence type="ECO:0000256" key="3">
    <source>
        <dbReference type="ARBA" id="ARBA00022730"/>
    </source>
</evidence>
<comment type="subunit">
    <text evidence="9">Part of the 50S ribosomal subunit.</text>
</comment>
<dbReference type="OrthoDB" id="9803740at2"/>
<accession>A0A411YGW0</accession>
<keyword evidence="12" id="KW-1185">Reference proteome</keyword>
<dbReference type="RefSeq" id="WP_131155440.1">
    <property type="nucleotide sequence ID" value="NZ_CP036402.1"/>
</dbReference>
<dbReference type="Proteomes" id="UP000291469">
    <property type="component" value="Chromosome"/>
</dbReference>
<dbReference type="Pfam" id="PF00687">
    <property type="entry name" value="Ribosomal_L1"/>
    <property type="match status" value="1"/>
</dbReference>
<evidence type="ECO:0000256" key="6">
    <source>
        <dbReference type="ARBA" id="ARBA00022980"/>
    </source>
</evidence>
<evidence type="ECO:0000313" key="12">
    <source>
        <dbReference type="Proteomes" id="UP000291469"/>
    </source>
</evidence>
<dbReference type="InterPro" id="IPR002143">
    <property type="entry name" value="Ribosomal_uL1"/>
</dbReference>